<sequence>MASAPHDVSQVSTSLLGLRPTLDLPEQHATLTKEKTNSKRTVDKESYDDLLWNALGSALQTSTAGTRELVLVVDDIDESSYREKALLYRL</sequence>
<gene>
    <name evidence="1" type="ORF">PENNAL_c0013G08205</name>
</gene>
<proteinExistence type="predicted"/>
<protein>
    <recommendedName>
        <fullName evidence="3">Orc1-like AAA ATPase domain-containing protein</fullName>
    </recommendedName>
</protein>
<dbReference type="STRING" id="60175.A0A1V6YR36"/>
<reference evidence="2" key="1">
    <citation type="journal article" date="2017" name="Nat. Microbiol.">
        <title>Global analysis of biosynthetic gene clusters reveals vast potential of secondary metabolite production in Penicillium species.</title>
        <authorList>
            <person name="Nielsen J.C."/>
            <person name="Grijseels S."/>
            <person name="Prigent S."/>
            <person name="Ji B."/>
            <person name="Dainat J."/>
            <person name="Nielsen K.F."/>
            <person name="Frisvad J.C."/>
            <person name="Workman M."/>
            <person name="Nielsen J."/>
        </authorList>
    </citation>
    <scope>NUCLEOTIDE SEQUENCE [LARGE SCALE GENOMIC DNA]</scope>
    <source>
        <strain evidence="2">IBT 13039</strain>
    </source>
</reference>
<dbReference type="Proteomes" id="UP000191691">
    <property type="component" value="Unassembled WGS sequence"/>
</dbReference>
<dbReference type="AlphaFoldDB" id="A0A1V6YR36"/>
<accession>A0A1V6YR36</accession>
<evidence type="ECO:0000313" key="2">
    <source>
        <dbReference type="Proteomes" id="UP000191691"/>
    </source>
</evidence>
<keyword evidence="2" id="KW-1185">Reference proteome</keyword>
<name>A0A1V6YR36_PENNA</name>
<comment type="caution">
    <text evidence="1">The sequence shown here is derived from an EMBL/GenBank/DDBJ whole genome shotgun (WGS) entry which is preliminary data.</text>
</comment>
<dbReference type="EMBL" id="MOOB01000013">
    <property type="protein sequence ID" value="OQE89853.1"/>
    <property type="molecule type" value="Genomic_DNA"/>
</dbReference>
<evidence type="ECO:0008006" key="3">
    <source>
        <dbReference type="Google" id="ProtNLM"/>
    </source>
</evidence>
<evidence type="ECO:0000313" key="1">
    <source>
        <dbReference type="EMBL" id="OQE89853.1"/>
    </source>
</evidence>
<organism evidence="1 2">
    <name type="scientific">Penicillium nalgiovense</name>
    <dbReference type="NCBI Taxonomy" id="60175"/>
    <lineage>
        <taxon>Eukaryota</taxon>
        <taxon>Fungi</taxon>
        <taxon>Dikarya</taxon>
        <taxon>Ascomycota</taxon>
        <taxon>Pezizomycotina</taxon>
        <taxon>Eurotiomycetes</taxon>
        <taxon>Eurotiomycetidae</taxon>
        <taxon>Eurotiales</taxon>
        <taxon>Aspergillaceae</taxon>
        <taxon>Penicillium</taxon>
    </lineage>
</organism>